<dbReference type="AlphaFoldDB" id="A0A2P6MZD2"/>
<gene>
    <name evidence="1" type="ORF">PROFUN_14570</name>
</gene>
<evidence type="ECO:0000313" key="2">
    <source>
        <dbReference type="Proteomes" id="UP000241769"/>
    </source>
</evidence>
<dbReference type="InterPro" id="IPR013761">
    <property type="entry name" value="SAM/pointed_sf"/>
</dbReference>
<dbReference type="EMBL" id="MDYQ01000285">
    <property type="protein sequence ID" value="PRP77036.1"/>
    <property type="molecule type" value="Genomic_DNA"/>
</dbReference>
<evidence type="ECO:0000313" key="1">
    <source>
        <dbReference type="EMBL" id="PRP77036.1"/>
    </source>
</evidence>
<name>A0A2P6MZD2_9EUKA</name>
<sequence length="229" mass="26004">MAGSFLAAFPLRSSAPSAQFIQYHISLSLPEGMNLLGSESQEQSRGDKRYSTFPRYSTTVAIEHKKSSRYDHDGQEATKFNGIDPKIATAINQLLEEMGHDRLIVINTPTSQSNESNSQIDHSYNSWYPSDVKEWLDDLKLSQYPPLFIDSAYDNLLANVYVHSVIVFIKARSILIRRELEGQTIISTRPSCIITCLERKKWRQSTSHGDRGAYGFMSKKQIVEMSQTF</sequence>
<keyword evidence="2" id="KW-1185">Reference proteome</keyword>
<accession>A0A2P6MZD2</accession>
<dbReference type="Gene3D" id="1.10.150.50">
    <property type="entry name" value="Transcription Factor, Ets-1"/>
    <property type="match status" value="1"/>
</dbReference>
<protein>
    <submittedName>
        <fullName evidence="1">Uncharacterized protein</fullName>
    </submittedName>
</protein>
<comment type="caution">
    <text evidence="1">The sequence shown here is derived from an EMBL/GenBank/DDBJ whole genome shotgun (WGS) entry which is preliminary data.</text>
</comment>
<dbReference type="Proteomes" id="UP000241769">
    <property type="component" value="Unassembled WGS sequence"/>
</dbReference>
<reference evidence="1 2" key="1">
    <citation type="journal article" date="2018" name="Genome Biol. Evol.">
        <title>Multiple Roots of Fruiting Body Formation in Amoebozoa.</title>
        <authorList>
            <person name="Hillmann F."/>
            <person name="Forbes G."/>
            <person name="Novohradska S."/>
            <person name="Ferling I."/>
            <person name="Riege K."/>
            <person name="Groth M."/>
            <person name="Westermann M."/>
            <person name="Marz M."/>
            <person name="Spaller T."/>
            <person name="Winckler T."/>
            <person name="Schaap P."/>
            <person name="Glockner G."/>
        </authorList>
    </citation>
    <scope>NUCLEOTIDE SEQUENCE [LARGE SCALE GENOMIC DNA]</scope>
    <source>
        <strain evidence="1 2">Jena</strain>
    </source>
</reference>
<proteinExistence type="predicted"/>
<dbReference type="SUPFAM" id="SSF47769">
    <property type="entry name" value="SAM/Pointed domain"/>
    <property type="match status" value="1"/>
</dbReference>
<organism evidence="1 2">
    <name type="scientific">Planoprotostelium fungivorum</name>
    <dbReference type="NCBI Taxonomy" id="1890364"/>
    <lineage>
        <taxon>Eukaryota</taxon>
        <taxon>Amoebozoa</taxon>
        <taxon>Evosea</taxon>
        <taxon>Variosea</taxon>
        <taxon>Cavosteliida</taxon>
        <taxon>Cavosteliaceae</taxon>
        <taxon>Planoprotostelium</taxon>
    </lineage>
</organism>
<dbReference type="InParanoid" id="A0A2P6MZD2"/>